<evidence type="ECO:0000313" key="3">
    <source>
        <dbReference type="Proteomes" id="UP000288405"/>
    </source>
</evidence>
<dbReference type="EMBL" id="PIPM01000002">
    <property type="protein sequence ID" value="RUO35709.1"/>
    <property type="molecule type" value="Genomic_DNA"/>
</dbReference>
<accession>A0A432WPR9</accession>
<name>A0A432WPR9_9GAMM</name>
<feature type="transmembrane region" description="Helical" evidence="1">
    <location>
        <begin position="48"/>
        <end position="66"/>
    </location>
</feature>
<dbReference type="AlphaFoldDB" id="A0A432WPR9"/>
<dbReference type="Proteomes" id="UP000288405">
    <property type="component" value="Unassembled WGS sequence"/>
</dbReference>
<keyword evidence="1" id="KW-0472">Membrane</keyword>
<evidence type="ECO:0000313" key="2">
    <source>
        <dbReference type="EMBL" id="RUO35709.1"/>
    </source>
</evidence>
<keyword evidence="3" id="KW-1185">Reference proteome</keyword>
<sequence>MQNDTRLAKSRRNLLAVSAVLIVMTFAGASLTQVNGLIFELTFDSPERLLTVLCIASILLTIRYYNHASKYHSAIRERWTKRLTHDNRVISKHEHTDEWDGIAYLIAPSEADYDHPSGEYPTLDFHPQYFFNAEFEYAIDVSHDVIIRRVNIRELWKESKRKYLLVLGLILKYWFDEQLNEPDSLFLFSPYLLSIVGVMLYLCI</sequence>
<reference evidence="2 3" key="1">
    <citation type="journal article" date="2011" name="Front. Microbiol.">
        <title>Genomic signatures of strain selection and enhancement in Bacillus atrophaeus var. globigii, a historical biowarfare simulant.</title>
        <authorList>
            <person name="Gibbons H.S."/>
            <person name="Broomall S.M."/>
            <person name="McNew L.A."/>
            <person name="Daligault H."/>
            <person name="Chapman C."/>
            <person name="Bruce D."/>
            <person name="Karavis M."/>
            <person name="Krepps M."/>
            <person name="McGregor P.A."/>
            <person name="Hong C."/>
            <person name="Park K.H."/>
            <person name="Akmal A."/>
            <person name="Feldman A."/>
            <person name="Lin J.S."/>
            <person name="Chang W.E."/>
            <person name="Higgs B.W."/>
            <person name="Demirev P."/>
            <person name="Lindquist J."/>
            <person name="Liem A."/>
            <person name="Fochler E."/>
            <person name="Read T.D."/>
            <person name="Tapia R."/>
            <person name="Johnson S."/>
            <person name="Bishop-Lilly K.A."/>
            <person name="Detter C."/>
            <person name="Han C."/>
            <person name="Sozhamannan S."/>
            <person name="Rosenzweig C.N."/>
            <person name="Skowronski E.W."/>
        </authorList>
    </citation>
    <scope>NUCLEOTIDE SEQUENCE [LARGE SCALE GENOMIC DNA]</scope>
    <source>
        <strain evidence="2 3">GYP-17</strain>
    </source>
</reference>
<organism evidence="2 3">
    <name type="scientific">Aliidiomarina sanyensis</name>
    <dbReference type="NCBI Taxonomy" id="1249555"/>
    <lineage>
        <taxon>Bacteria</taxon>
        <taxon>Pseudomonadati</taxon>
        <taxon>Pseudomonadota</taxon>
        <taxon>Gammaproteobacteria</taxon>
        <taxon>Alteromonadales</taxon>
        <taxon>Idiomarinaceae</taxon>
        <taxon>Aliidiomarina</taxon>
    </lineage>
</organism>
<gene>
    <name evidence="2" type="ORF">CWE11_02820</name>
</gene>
<keyword evidence="1" id="KW-1133">Transmembrane helix</keyword>
<proteinExistence type="predicted"/>
<keyword evidence="1" id="KW-0812">Transmembrane</keyword>
<comment type="caution">
    <text evidence="2">The sequence shown here is derived from an EMBL/GenBank/DDBJ whole genome shotgun (WGS) entry which is preliminary data.</text>
</comment>
<protein>
    <submittedName>
        <fullName evidence="2">Uncharacterized protein</fullName>
    </submittedName>
</protein>
<evidence type="ECO:0000256" key="1">
    <source>
        <dbReference type="SAM" id="Phobius"/>
    </source>
</evidence>